<evidence type="ECO:0000313" key="5">
    <source>
        <dbReference type="EMBL" id="EMF57369.1"/>
    </source>
</evidence>
<dbReference type="GO" id="GO:0008422">
    <property type="term" value="F:beta-glucosidase activity"/>
    <property type="evidence" value="ECO:0007669"/>
    <property type="project" value="TreeGrafter"/>
</dbReference>
<sequence length="405" mass="45477">MTMTEFAPGFLWGASTAPHQIEGNNLNSDFWANEGHMPGMERSGDACDSYHRYREDMRLLADAGLNAYRFGIEWARIEPVPGMISRAELAHYRRMIETAFELGLTPVVTLHHFTSPLWFAQEGGWLGDRAVERFRAYAEAVSPILDGVEWVVTMNEPNMLAIMVGMARALQDDPHAADPWLSPTVDEEGPRPRTPAPDVKIGERLVEAHHAVREVLRERTGAKVGWTVANRAFVARPGAEERKRELEYIWEDLYLEGSRGDDFVGVQSYSSQWVGPEGVEPHPRDPDNTLVGTAYRPDALAIAVRHTAEVTGGMPILVTENGIATRDDTRRIAYTDEALRHLQAAIADGDGVDVRGYLHWSLLDNYEWGHWAPTFGLVEVDRETFERRPKPSLAWLGETARRGLN</sequence>
<dbReference type="Gene3D" id="3.20.20.80">
    <property type="entry name" value="Glycosidases"/>
    <property type="match status" value="1"/>
</dbReference>
<dbReference type="Proteomes" id="UP000030760">
    <property type="component" value="Unassembled WGS sequence"/>
</dbReference>
<proteinExistence type="inferred from homology"/>
<dbReference type="PRINTS" id="PR00131">
    <property type="entry name" value="GLHYDRLASE1"/>
</dbReference>
<dbReference type="SUPFAM" id="SSF51445">
    <property type="entry name" value="(Trans)glycosidases"/>
    <property type="match status" value="1"/>
</dbReference>
<evidence type="ECO:0000256" key="4">
    <source>
        <dbReference type="RuleBase" id="RU003690"/>
    </source>
</evidence>
<evidence type="ECO:0000256" key="3">
    <source>
        <dbReference type="ARBA" id="ARBA00023295"/>
    </source>
</evidence>
<protein>
    <submittedName>
        <fullName evidence="5">Glycoside hydrolase</fullName>
    </submittedName>
</protein>
<organism evidence="5 6">
    <name type="scientific">Streptomyces bottropensis ATCC 25435</name>
    <dbReference type="NCBI Taxonomy" id="1054862"/>
    <lineage>
        <taxon>Bacteria</taxon>
        <taxon>Bacillati</taxon>
        <taxon>Actinomycetota</taxon>
        <taxon>Actinomycetes</taxon>
        <taxon>Kitasatosporales</taxon>
        <taxon>Streptomycetaceae</taxon>
        <taxon>Streptomyces</taxon>
    </lineage>
</organism>
<dbReference type="PANTHER" id="PTHR10353">
    <property type="entry name" value="GLYCOSYL HYDROLASE"/>
    <property type="match status" value="1"/>
</dbReference>
<comment type="similarity">
    <text evidence="1 4">Belongs to the glycosyl hydrolase 1 family.</text>
</comment>
<dbReference type="GO" id="GO:0016052">
    <property type="term" value="P:carbohydrate catabolic process"/>
    <property type="evidence" value="ECO:0007669"/>
    <property type="project" value="TreeGrafter"/>
</dbReference>
<keyword evidence="2 5" id="KW-0378">Hydrolase</keyword>
<evidence type="ECO:0000256" key="2">
    <source>
        <dbReference type="ARBA" id="ARBA00022801"/>
    </source>
</evidence>
<keyword evidence="3" id="KW-0326">Glycosidase</keyword>
<evidence type="ECO:0000313" key="6">
    <source>
        <dbReference type="Proteomes" id="UP000030760"/>
    </source>
</evidence>
<dbReference type="RefSeq" id="WP_005473423.1">
    <property type="nucleotide sequence ID" value="NZ_KB405056.1"/>
</dbReference>
<name>M3FYL7_9ACTN</name>
<reference evidence="6" key="1">
    <citation type="journal article" date="2013" name="Genome Announc.">
        <title>Draft Genome Sequence of Streptomyces bottropensis ATCC 25435, a Bottromycin-Producing Actinomycete.</title>
        <authorList>
            <person name="Zhang H."/>
            <person name="Zhou W."/>
            <person name="Zhuang Y."/>
            <person name="Liang X."/>
            <person name="Liu T."/>
        </authorList>
    </citation>
    <scope>NUCLEOTIDE SEQUENCE [LARGE SCALE GENOMIC DNA]</scope>
    <source>
        <strain evidence="6">ATCC 25435</strain>
    </source>
</reference>
<accession>M3FYL7</accession>
<gene>
    <name evidence="5" type="ORF">SBD_0041</name>
</gene>
<dbReference type="GO" id="GO:0005829">
    <property type="term" value="C:cytosol"/>
    <property type="evidence" value="ECO:0007669"/>
    <property type="project" value="TreeGrafter"/>
</dbReference>
<dbReference type="AlphaFoldDB" id="M3FYL7"/>
<dbReference type="EMBL" id="KB405056">
    <property type="protein sequence ID" value="EMF57369.1"/>
    <property type="molecule type" value="Genomic_DNA"/>
</dbReference>
<dbReference type="InterPro" id="IPR017853">
    <property type="entry name" value="GH"/>
</dbReference>
<dbReference type="InterPro" id="IPR001360">
    <property type="entry name" value="Glyco_hydro_1"/>
</dbReference>
<dbReference type="GeneID" id="96268368"/>
<evidence type="ECO:0000256" key="1">
    <source>
        <dbReference type="ARBA" id="ARBA00010838"/>
    </source>
</evidence>
<dbReference type="Pfam" id="PF00232">
    <property type="entry name" value="Glyco_hydro_1"/>
    <property type="match status" value="2"/>
</dbReference>
<dbReference type="PANTHER" id="PTHR10353:SF36">
    <property type="entry name" value="LP05116P"/>
    <property type="match status" value="1"/>
</dbReference>